<gene>
    <name evidence="1" type="ORF">EVOR1521_LOCUS13878</name>
</gene>
<reference evidence="1" key="1">
    <citation type="submission" date="2023-08" db="EMBL/GenBank/DDBJ databases">
        <authorList>
            <person name="Chen Y."/>
            <person name="Shah S."/>
            <person name="Dougan E. K."/>
            <person name="Thang M."/>
            <person name="Chan C."/>
        </authorList>
    </citation>
    <scope>NUCLEOTIDE SEQUENCE</scope>
</reference>
<evidence type="ECO:0000313" key="1">
    <source>
        <dbReference type="EMBL" id="CAJ1387902.1"/>
    </source>
</evidence>
<keyword evidence="2" id="KW-1185">Reference proteome</keyword>
<evidence type="ECO:0000313" key="2">
    <source>
        <dbReference type="Proteomes" id="UP001178507"/>
    </source>
</evidence>
<dbReference type="Proteomes" id="UP001178507">
    <property type="component" value="Unassembled WGS sequence"/>
</dbReference>
<comment type="caution">
    <text evidence="1">The sequence shown here is derived from an EMBL/GenBank/DDBJ whole genome shotgun (WGS) entry which is preliminary data.</text>
</comment>
<protein>
    <submittedName>
        <fullName evidence="1">Uncharacterized protein</fullName>
    </submittedName>
</protein>
<name>A0AA36IK79_9DINO</name>
<dbReference type="AlphaFoldDB" id="A0AA36IK79"/>
<dbReference type="EMBL" id="CAUJNA010001602">
    <property type="protein sequence ID" value="CAJ1387902.1"/>
    <property type="molecule type" value="Genomic_DNA"/>
</dbReference>
<proteinExistence type="predicted"/>
<organism evidence="1 2">
    <name type="scientific">Effrenium voratum</name>
    <dbReference type="NCBI Taxonomy" id="2562239"/>
    <lineage>
        <taxon>Eukaryota</taxon>
        <taxon>Sar</taxon>
        <taxon>Alveolata</taxon>
        <taxon>Dinophyceae</taxon>
        <taxon>Suessiales</taxon>
        <taxon>Symbiodiniaceae</taxon>
        <taxon>Effrenium</taxon>
    </lineage>
</organism>
<accession>A0AA36IK79</accession>
<sequence>MAKLTEALQEAATVALEDERGFASASGGVLTKLKRGLAEVKKSPEMLAEVPPDLEFWPFLLRVAEKASFAKQVWEASVVLLARPEWAASFAQQEQKQRLNLCKAGPRDVAVVTELVKKLLAGGVEAGDLLALEDVSGMDPALCGALLEPFEAAGAEAELLASLAQRSASEAEAKRRIVAPESKAAVGKDANLPVYVCEGISGSHQKMEIKKGL</sequence>